<sequence>MTPSAAARPGLAVLVAISALQPFALNVLAPSTPALSRAFATDYATIQLTLGLYLLAVAVTQFVVGPISDRIGRRPCVLAGIVLFTLGSLGGAFAMTTPALLGARVVQAAGAGTAFSLARAIVRDTSGRDEAASRLGYLTMVMVVAPMVAPFVGGLIDERFGWRWIFGAKAMLGVAAGLFTLAALSETAPRNGAAAKFADMLRAFPLLVGDRAFLGYALAMAFTSAAFFAFVAGAPHIVVAVMGQPADVYGAYFVVNAGGYMLGNFISGRYALRLGTDRMVTIGTLLSVLAVAAEAVVATTWAWTPATLFIPLSVTAVGNGLTLPGATAAALSVRPEAAGTSAGVAGALQLGLGAVTSVVAGAAVTRWPLALVGLMLACVLAGYAAHRFGLAARRAPR</sequence>
<evidence type="ECO:0000259" key="11">
    <source>
        <dbReference type="PROSITE" id="PS50850"/>
    </source>
</evidence>
<name>A0ABT7AKB8_9HYPH</name>
<evidence type="ECO:0000313" key="12">
    <source>
        <dbReference type="EMBL" id="MDJ1159816.1"/>
    </source>
</evidence>
<comment type="function">
    <text evidence="1">Resistance to tetracycline by an active tetracycline efflux. This is an energy-dependent process that decreases the accumulation of the antibiotic in whole cells. This protein functions as a metal-tetracycline/H(+) antiporter.</text>
</comment>
<reference evidence="12 13" key="1">
    <citation type="submission" date="2023-05" db="EMBL/GenBank/DDBJ databases">
        <title>Chelatococcus sp. nov., a moderately thermophilic bacterium isolated from hot spring microbial mat.</title>
        <authorList>
            <person name="Hu C.-J."/>
            <person name="Li W.-J."/>
        </authorList>
    </citation>
    <scope>NUCLEOTIDE SEQUENCE [LARGE SCALE GENOMIC DNA]</scope>
    <source>
        <strain evidence="12 13">SYSU G07232</strain>
    </source>
</reference>
<comment type="caution">
    <text evidence="10">Lacks conserved residue(s) required for the propagation of feature annotation.</text>
</comment>
<feature type="transmembrane region" description="Helical" evidence="10">
    <location>
        <begin position="213"/>
        <end position="237"/>
    </location>
</feature>
<feature type="transmembrane region" description="Helical" evidence="10">
    <location>
        <begin position="134"/>
        <end position="156"/>
    </location>
</feature>
<comment type="subcellular location">
    <subcellularLocation>
        <location evidence="10">Cell inner membrane</location>
        <topology evidence="10">Multi-pass membrane protein</topology>
    </subcellularLocation>
    <subcellularLocation>
        <location evidence="2">Cell membrane</location>
        <topology evidence="2">Multi-pass membrane protein</topology>
    </subcellularLocation>
</comment>
<dbReference type="Pfam" id="PF07690">
    <property type="entry name" value="MFS_1"/>
    <property type="match status" value="1"/>
</dbReference>
<feature type="transmembrane region" description="Helical" evidence="10">
    <location>
        <begin position="76"/>
        <end position="95"/>
    </location>
</feature>
<dbReference type="PRINTS" id="PR01035">
    <property type="entry name" value="TCRTETA"/>
</dbReference>
<evidence type="ECO:0000313" key="13">
    <source>
        <dbReference type="Proteomes" id="UP001321492"/>
    </source>
</evidence>
<dbReference type="InterPro" id="IPR020846">
    <property type="entry name" value="MFS_dom"/>
</dbReference>
<evidence type="ECO:0000256" key="1">
    <source>
        <dbReference type="ARBA" id="ARBA00003279"/>
    </source>
</evidence>
<organism evidence="12 13">
    <name type="scientific">Chelatococcus albus</name>
    <dbReference type="NCBI Taxonomy" id="3047466"/>
    <lineage>
        <taxon>Bacteria</taxon>
        <taxon>Pseudomonadati</taxon>
        <taxon>Pseudomonadota</taxon>
        <taxon>Alphaproteobacteria</taxon>
        <taxon>Hyphomicrobiales</taxon>
        <taxon>Chelatococcaceae</taxon>
        <taxon>Chelatococcus</taxon>
    </lineage>
</organism>
<feature type="transmembrane region" description="Helical" evidence="10">
    <location>
        <begin position="101"/>
        <end position="122"/>
    </location>
</feature>
<dbReference type="InterPro" id="IPR005829">
    <property type="entry name" value="Sugar_transporter_CS"/>
</dbReference>
<dbReference type="InterPro" id="IPR011701">
    <property type="entry name" value="MFS"/>
</dbReference>
<keyword evidence="9 10" id="KW-0472">Membrane</keyword>
<feature type="domain" description="Major facilitator superfamily (MFS) profile" evidence="11">
    <location>
        <begin position="10"/>
        <end position="397"/>
    </location>
</feature>
<dbReference type="InterPro" id="IPR004812">
    <property type="entry name" value="Efflux_drug-R_Bcr/CmlA"/>
</dbReference>
<feature type="transmembrane region" description="Helical" evidence="10">
    <location>
        <begin position="162"/>
        <end position="184"/>
    </location>
</feature>
<dbReference type="NCBIfam" id="TIGR00710">
    <property type="entry name" value="efflux_Bcr_CflA"/>
    <property type="match status" value="1"/>
</dbReference>
<dbReference type="PANTHER" id="PTHR23501">
    <property type="entry name" value="MAJOR FACILITATOR SUPERFAMILY"/>
    <property type="match status" value="1"/>
</dbReference>
<feature type="transmembrane region" description="Helical" evidence="10">
    <location>
        <begin position="309"/>
        <end position="331"/>
    </location>
</feature>
<evidence type="ECO:0000256" key="6">
    <source>
        <dbReference type="ARBA" id="ARBA00022475"/>
    </source>
</evidence>
<dbReference type="PROSITE" id="PS50850">
    <property type="entry name" value="MFS"/>
    <property type="match status" value="1"/>
</dbReference>
<dbReference type="Proteomes" id="UP001321492">
    <property type="component" value="Unassembled WGS sequence"/>
</dbReference>
<keyword evidence="10" id="KW-0997">Cell inner membrane</keyword>
<evidence type="ECO:0000256" key="3">
    <source>
        <dbReference type="ARBA" id="ARBA00006236"/>
    </source>
</evidence>
<feature type="transmembrane region" description="Helical" evidence="10">
    <location>
        <begin position="343"/>
        <end position="363"/>
    </location>
</feature>
<keyword evidence="6" id="KW-1003">Cell membrane</keyword>
<comment type="similarity">
    <text evidence="3 10">Belongs to the major facilitator superfamily. Bcr/CmlA family.</text>
</comment>
<feature type="transmembrane region" description="Helical" evidence="10">
    <location>
        <begin position="369"/>
        <end position="390"/>
    </location>
</feature>
<dbReference type="SUPFAM" id="SSF103473">
    <property type="entry name" value="MFS general substrate transporter"/>
    <property type="match status" value="1"/>
</dbReference>
<accession>A0ABT7AKB8</accession>
<keyword evidence="7 10" id="KW-0812">Transmembrane</keyword>
<evidence type="ECO:0000256" key="9">
    <source>
        <dbReference type="ARBA" id="ARBA00023136"/>
    </source>
</evidence>
<feature type="transmembrane region" description="Helical" evidence="10">
    <location>
        <begin position="249"/>
        <end position="267"/>
    </location>
</feature>
<dbReference type="PANTHER" id="PTHR23501:SF191">
    <property type="entry name" value="VACUOLAR BASIC AMINO ACID TRANSPORTER 4"/>
    <property type="match status" value="1"/>
</dbReference>
<comment type="caution">
    <text evidence="12">The sequence shown here is derived from an EMBL/GenBank/DDBJ whole genome shotgun (WGS) entry which is preliminary data.</text>
</comment>
<dbReference type="EMBL" id="JASJEV010000013">
    <property type="protein sequence ID" value="MDJ1159816.1"/>
    <property type="molecule type" value="Genomic_DNA"/>
</dbReference>
<feature type="transmembrane region" description="Helical" evidence="10">
    <location>
        <begin position="48"/>
        <end position="64"/>
    </location>
</feature>
<dbReference type="Gene3D" id="1.20.1720.10">
    <property type="entry name" value="Multidrug resistance protein D"/>
    <property type="match status" value="1"/>
</dbReference>
<comment type="similarity">
    <text evidence="4">Belongs to the major facilitator superfamily. TCR/Tet family.</text>
</comment>
<evidence type="ECO:0000256" key="4">
    <source>
        <dbReference type="ARBA" id="ARBA00007520"/>
    </source>
</evidence>
<gene>
    <name evidence="12" type="ORF">QNA08_16465</name>
</gene>
<dbReference type="CDD" id="cd17320">
    <property type="entry name" value="MFS_MdfA_MDR_like"/>
    <property type="match status" value="1"/>
</dbReference>
<protein>
    <recommendedName>
        <fullName evidence="10">Bcr/CflA family efflux transporter</fullName>
    </recommendedName>
</protein>
<keyword evidence="13" id="KW-1185">Reference proteome</keyword>
<keyword evidence="8 10" id="KW-1133">Transmembrane helix</keyword>
<evidence type="ECO:0000256" key="5">
    <source>
        <dbReference type="ARBA" id="ARBA00022448"/>
    </source>
</evidence>
<proteinExistence type="inferred from homology"/>
<dbReference type="InterPro" id="IPR001958">
    <property type="entry name" value="Tet-R_TetA/multi-R_MdtG-like"/>
</dbReference>
<evidence type="ECO:0000256" key="10">
    <source>
        <dbReference type="RuleBase" id="RU365088"/>
    </source>
</evidence>
<evidence type="ECO:0000256" key="7">
    <source>
        <dbReference type="ARBA" id="ARBA00022692"/>
    </source>
</evidence>
<feature type="transmembrane region" description="Helical" evidence="10">
    <location>
        <begin position="279"/>
        <end position="303"/>
    </location>
</feature>
<dbReference type="InterPro" id="IPR036259">
    <property type="entry name" value="MFS_trans_sf"/>
</dbReference>
<keyword evidence="5 10" id="KW-0813">Transport</keyword>
<dbReference type="RefSeq" id="WP_283741817.1">
    <property type="nucleotide sequence ID" value="NZ_JASJEV010000013.1"/>
</dbReference>
<evidence type="ECO:0000256" key="8">
    <source>
        <dbReference type="ARBA" id="ARBA00022989"/>
    </source>
</evidence>
<dbReference type="PROSITE" id="PS00216">
    <property type="entry name" value="SUGAR_TRANSPORT_1"/>
    <property type="match status" value="1"/>
</dbReference>
<evidence type="ECO:0000256" key="2">
    <source>
        <dbReference type="ARBA" id="ARBA00004651"/>
    </source>
</evidence>